<evidence type="ECO:0000313" key="5">
    <source>
        <dbReference type="EMBL" id="MDR6101012.1"/>
    </source>
</evidence>
<evidence type="ECO:0000256" key="2">
    <source>
        <dbReference type="ARBA" id="ARBA00022670"/>
    </source>
</evidence>
<protein>
    <submittedName>
        <fullName evidence="5">HK97 family phage prohead protease</fullName>
    </submittedName>
</protein>
<organism evidence="5 6">
    <name type="scientific">Agrobacterium larrymoorei</name>
    <dbReference type="NCBI Taxonomy" id="160699"/>
    <lineage>
        <taxon>Bacteria</taxon>
        <taxon>Pseudomonadati</taxon>
        <taxon>Pseudomonadota</taxon>
        <taxon>Alphaproteobacteria</taxon>
        <taxon>Hyphomicrobiales</taxon>
        <taxon>Rhizobiaceae</taxon>
        <taxon>Rhizobium/Agrobacterium group</taxon>
        <taxon>Agrobacterium</taxon>
    </lineage>
</organism>
<dbReference type="Pfam" id="PF04586">
    <property type="entry name" value="Peptidase_S78"/>
    <property type="match status" value="1"/>
</dbReference>
<dbReference type="GO" id="GO:0008233">
    <property type="term" value="F:peptidase activity"/>
    <property type="evidence" value="ECO:0007669"/>
    <property type="project" value="UniProtKB-KW"/>
</dbReference>
<name>A0AAJ2BAK0_9HYPH</name>
<dbReference type="InterPro" id="IPR006433">
    <property type="entry name" value="Prohead_protease"/>
</dbReference>
<keyword evidence="2 5" id="KW-0645">Protease</keyword>
<comment type="caution">
    <text evidence="5">The sequence shown here is derived from an EMBL/GenBank/DDBJ whole genome shotgun (WGS) entry which is preliminary data.</text>
</comment>
<evidence type="ECO:0000256" key="3">
    <source>
        <dbReference type="ARBA" id="ARBA00022801"/>
    </source>
</evidence>
<evidence type="ECO:0000259" key="4">
    <source>
        <dbReference type="Pfam" id="PF04586"/>
    </source>
</evidence>
<dbReference type="InterPro" id="IPR054613">
    <property type="entry name" value="Peptidase_S78_dom"/>
</dbReference>
<dbReference type="SUPFAM" id="SSF50789">
    <property type="entry name" value="Herpes virus serine proteinase, assemblin"/>
    <property type="match status" value="1"/>
</dbReference>
<proteinExistence type="predicted"/>
<keyword evidence="3" id="KW-0378">Hydrolase</keyword>
<gene>
    <name evidence="5" type="ORF">QE369_001190</name>
</gene>
<sequence>MDSLDLSFRFEPSADAAEFSGYAVVWGERNSHSEVVERGAFAKTLAAHRAAGTKPVMFWSHNRSDVIGVWDEIREDEKGLFVRGRLLTEISRGREVHEMMKAGAVNGLSIGFRIPPGGEERRSGVRHLRHVDLAEISVVGLPSAGRARITSVRSSGRSSESAAAFIDACRKAKCALASKGK</sequence>
<dbReference type="RefSeq" id="WP_309769959.1">
    <property type="nucleotide sequence ID" value="NZ_JAVIZC010000001.1"/>
</dbReference>
<dbReference type="NCBIfam" id="TIGR01543">
    <property type="entry name" value="proheadase_HK97"/>
    <property type="match status" value="1"/>
</dbReference>
<evidence type="ECO:0000256" key="1">
    <source>
        <dbReference type="ARBA" id="ARBA00022612"/>
    </source>
</evidence>
<evidence type="ECO:0000313" key="6">
    <source>
        <dbReference type="Proteomes" id="UP001255601"/>
    </source>
</evidence>
<dbReference type="Proteomes" id="UP001255601">
    <property type="component" value="Unassembled WGS sequence"/>
</dbReference>
<dbReference type="GO" id="GO:0006508">
    <property type="term" value="P:proteolysis"/>
    <property type="evidence" value="ECO:0007669"/>
    <property type="project" value="UniProtKB-KW"/>
</dbReference>
<dbReference type="EMBL" id="JAVIZC010000001">
    <property type="protein sequence ID" value="MDR6101012.1"/>
    <property type="molecule type" value="Genomic_DNA"/>
</dbReference>
<accession>A0AAJ2BAK0</accession>
<dbReference type="AlphaFoldDB" id="A0AAJ2BAK0"/>
<feature type="domain" description="Prohead serine protease" evidence="4">
    <location>
        <begin position="15"/>
        <end position="154"/>
    </location>
</feature>
<reference evidence="5" key="1">
    <citation type="submission" date="2023-08" db="EMBL/GenBank/DDBJ databases">
        <title>Functional and genomic diversity of the sorghum phyllosphere microbiome.</title>
        <authorList>
            <person name="Shade A."/>
        </authorList>
    </citation>
    <scope>NUCLEOTIDE SEQUENCE</scope>
    <source>
        <strain evidence="5">SORGH_AS_0974</strain>
    </source>
</reference>
<keyword evidence="1" id="KW-1188">Viral release from host cell</keyword>